<dbReference type="SUPFAM" id="SSF140500">
    <property type="entry name" value="BAS1536-like"/>
    <property type="match status" value="1"/>
</dbReference>
<dbReference type="InterPro" id="IPR037208">
    <property type="entry name" value="Spo0E-like_sf"/>
</dbReference>
<evidence type="ECO:0000313" key="2">
    <source>
        <dbReference type="Proteomes" id="UP000245634"/>
    </source>
</evidence>
<dbReference type="Pfam" id="PF09388">
    <property type="entry name" value="SpoOE-like"/>
    <property type="match status" value="1"/>
</dbReference>
<name>A0A316D8W1_9BACL</name>
<sequence length="51" mass="5817">MTCIMQTIELLRHQLNECARHHQGDLQDPEIIALSQALDVLLLAKTRAARH</sequence>
<keyword evidence="2" id="KW-1185">Reference proteome</keyword>
<dbReference type="RefSeq" id="WP_109689814.1">
    <property type="nucleotide sequence ID" value="NZ_QGGL01000011.1"/>
</dbReference>
<dbReference type="AlphaFoldDB" id="A0A316D8W1"/>
<accession>A0A316D8W1</accession>
<gene>
    <name evidence="1" type="ORF">C7459_11143</name>
</gene>
<dbReference type="GO" id="GO:0043937">
    <property type="term" value="P:regulation of sporulation"/>
    <property type="evidence" value="ECO:0007669"/>
    <property type="project" value="InterPro"/>
</dbReference>
<dbReference type="Gene3D" id="4.10.280.10">
    <property type="entry name" value="Helix-loop-helix DNA-binding domain"/>
    <property type="match status" value="1"/>
</dbReference>
<protein>
    <submittedName>
        <fullName evidence="1">Spo0E like sporulation regulatory protein</fullName>
    </submittedName>
</protein>
<dbReference type="InterPro" id="IPR018540">
    <property type="entry name" value="Spo0E-like"/>
</dbReference>
<organism evidence="1 2">
    <name type="scientific">Tumebacillus permanentifrigoris</name>
    <dbReference type="NCBI Taxonomy" id="378543"/>
    <lineage>
        <taxon>Bacteria</taxon>
        <taxon>Bacillati</taxon>
        <taxon>Bacillota</taxon>
        <taxon>Bacilli</taxon>
        <taxon>Bacillales</taxon>
        <taxon>Alicyclobacillaceae</taxon>
        <taxon>Tumebacillus</taxon>
    </lineage>
</organism>
<dbReference type="InterPro" id="IPR036638">
    <property type="entry name" value="HLH_DNA-bd_sf"/>
</dbReference>
<dbReference type="Proteomes" id="UP000245634">
    <property type="component" value="Unassembled WGS sequence"/>
</dbReference>
<comment type="caution">
    <text evidence="1">The sequence shown here is derived from an EMBL/GenBank/DDBJ whole genome shotgun (WGS) entry which is preliminary data.</text>
</comment>
<dbReference type="OrthoDB" id="1757123at2"/>
<dbReference type="EMBL" id="QGGL01000011">
    <property type="protein sequence ID" value="PWK11250.1"/>
    <property type="molecule type" value="Genomic_DNA"/>
</dbReference>
<evidence type="ECO:0000313" key="1">
    <source>
        <dbReference type="EMBL" id="PWK11250.1"/>
    </source>
</evidence>
<reference evidence="1 2" key="1">
    <citation type="submission" date="2018-05" db="EMBL/GenBank/DDBJ databases">
        <title>Genomic Encyclopedia of Type Strains, Phase IV (KMG-IV): sequencing the most valuable type-strain genomes for metagenomic binning, comparative biology and taxonomic classification.</title>
        <authorList>
            <person name="Goeker M."/>
        </authorList>
    </citation>
    <scope>NUCLEOTIDE SEQUENCE [LARGE SCALE GENOMIC DNA]</scope>
    <source>
        <strain evidence="1 2">DSM 18773</strain>
    </source>
</reference>
<proteinExistence type="predicted"/>
<dbReference type="GO" id="GO:0046983">
    <property type="term" value="F:protein dimerization activity"/>
    <property type="evidence" value="ECO:0007669"/>
    <property type="project" value="InterPro"/>
</dbReference>